<feature type="region of interest" description="Disordered" evidence="3">
    <location>
        <begin position="120"/>
        <end position="158"/>
    </location>
</feature>
<sequence>MLTPKFSLSQDNDFLFINIYAPHLKVKEAECHVNDDEVHFYCQPYYLRLHLPGKVVENERSKSTYDADTGWLALSLPKQHRGEYFENLDMLTKLLTPKSSSYVSAQVEVLESGVVKVEAGSAEVQSGQGNGKDESDRETGKDEGESEGTGDVDESSEFDWYIEQTPVNDEESASSLLGGICYGFALRKTSPLNSLTSELPDMIDLKEPDLVPSKQRSTLRTEQEQESFDCEHYLADLFDDSLIQEVINVKLKELTGTEGVSTILSEKDQELLLQLPRREYIIDDSVLTSVYLGLVDLLLAYAFDFRQTYGEHSVESDWVICKLSSSLSWLDSFSDLKEVVVSFGRRCLCFPLYRNWKLFEKVLSDVKLILDVGKSQILKCLLDMKMILAKSEAHFPLVEIFITDYCVWIQSACPKRLKSLSKALSEIHVCKKDMGFRLEEMEADAAALMAECAEDEEDQDTDLNKLATAISNVVKITDADDSDDESSDETSSEDDSSSSESDSDSENNSQDKKDGECPSPDVAAVKKEQT</sequence>
<organism evidence="5 6">
    <name type="scientific">Aplysia californica</name>
    <name type="common">California sea hare</name>
    <dbReference type="NCBI Taxonomy" id="6500"/>
    <lineage>
        <taxon>Eukaryota</taxon>
        <taxon>Metazoa</taxon>
        <taxon>Spiralia</taxon>
        <taxon>Lophotrochozoa</taxon>
        <taxon>Mollusca</taxon>
        <taxon>Gastropoda</taxon>
        <taxon>Heterobranchia</taxon>
        <taxon>Euthyneura</taxon>
        <taxon>Tectipleura</taxon>
        <taxon>Aplysiida</taxon>
        <taxon>Aplysioidea</taxon>
        <taxon>Aplysiidae</taxon>
        <taxon>Aplysia</taxon>
    </lineage>
</organism>
<dbReference type="PANTHER" id="PTHR12967">
    <property type="entry name" value="PROTEIN SHQ1 HOMOLOG"/>
    <property type="match status" value="1"/>
</dbReference>
<dbReference type="RefSeq" id="XP_005092146.1">
    <property type="nucleotide sequence ID" value="XM_005092089.3"/>
</dbReference>
<evidence type="ECO:0000256" key="1">
    <source>
        <dbReference type="ARBA" id="ARBA00005607"/>
    </source>
</evidence>
<dbReference type="Pfam" id="PF04925">
    <property type="entry name" value="SHQ1"/>
    <property type="match status" value="1"/>
</dbReference>
<proteinExistence type="inferred from homology"/>
<protein>
    <recommendedName>
        <fullName evidence="2">Protein SHQ1 homolog</fullName>
    </recommendedName>
</protein>
<dbReference type="Gene3D" id="2.60.40.790">
    <property type="match status" value="1"/>
</dbReference>
<keyword evidence="5" id="KW-1185">Reference proteome</keyword>
<comment type="similarity">
    <text evidence="1">Belongs to the SHQ1 family.</text>
</comment>
<evidence type="ECO:0000259" key="4">
    <source>
        <dbReference type="PROSITE" id="PS51203"/>
    </source>
</evidence>
<feature type="compositionally biased region" description="Basic and acidic residues" evidence="3">
    <location>
        <begin position="131"/>
        <end position="143"/>
    </location>
</feature>
<name>A0ABM0JEX1_APLCA</name>
<evidence type="ECO:0000256" key="3">
    <source>
        <dbReference type="SAM" id="MobiDB-lite"/>
    </source>
</evidence>
<evidence type="ECO:0000313" key="6">
    <source>
        <dbReference type="RefSeq" id="XP_005092146.1"/>
    </source>
</evidence>
<dbReference type="InterPro" id="IPR008978">
    <property type="entry name" value="HSP20-like_chaperone"/>
</dbReference>
<dbReference type="GeneID" id="101847245"/>
<feature type="compositionally biased region" description="Acidic residues" evidence="3">
    <location>
        <begin position="479"/>
        <end position="505"/>
    </location>
</feature>
<dbReference type="Pfam" id="PF21413">
    <property type="entry name" value="SHQ1-like_CS"/>
    <property type="match status" value="1"/>
</dbReference>
<accession>A0ABM0JEX1</accession>
<dbReference type="InterPro" id="IPR007052">
    <property type="entry name" value="CS_dom"/>
</dbReference>
<dbReference type="InterPro" id="IPR007009">
    <property type="entry name" value="Shq1_C"/>
</dbReference>
<dbReference type="PANTHER" id="PTHR12967:SF0">
    <property type="entry name" value="PROTEIN SHQ1 HOMOLOG"/>
    <property type="match status" value="1"/>
</dbReference>
<evidence type="ECO:0000313" key="5">
    <source>
        <dbReference type="Proteomes" id="UP000694888"/>
    </source>
</evidence>
<evidence type="ECO:0000256" key="2">
    <source>
        <dbReference type="ARBA" id="ARBA00013750"/>
    </source>
</evidence>
<gene>
    <name evidence="6" type="primary">LOC101847245</name>
</gene>
<reference evidence="6" key="1">
    <citation type="submission" date="2025-08" db="UniProtKB">
        <authorList>
            <consortium name="RefSeq"/>
        </authorList>
    </citation>
    <scope>IDENTIFICATION</scope>
</reference>
<dbReference type="CDD" id="cd06463">
    <property type="entry name" value="p23_like"/>
    <property type="match status" value="1"/>
</dbReference>
<dbReference type="PROSITE" id="PS51203">
    <property type="entry name" value="CS"/>
    <property type="match status" value="1"/>
</dbReference>
<dbReference type="InterPro" id="IPR039742">
    <property type="entry name" value="Shq1"/>
</dbReference>
<feature type="domain" description="CS" evidence="4">
    <location>
        <begin position="1"/>
        <end position="89"/>
    </location>
</feature>
<dbReference type="Proteomes" id="UP000694888">
    <property type="component" value="Unplaced"/>
</dbReference>
<feature type="compositionally biased region" description="Acidic residues" evidence="3">
    <location>
        <begin position="144"/>
        <end position="157"/>
    </location>
</feature>
<dbReference type="InterPro" id="IPR048696">
    <property type="entry name" value="SHQ1-like_CS"/>
</dbReference>
<dbReference type="SUPFAM" id="SSF49764">
    <property type="entry name" value="HSP20-like chaperones"/>
    <property type="match status" value="1"/>
</dbReference>
<feature type="region of interest" description="Disordered" evidence="3">
    <location>
        <begin position="474"/>
        <end position="530"/>
    </location>
</feature>